<feature type="domain" description="LIM zinc-binding" evidence="26">
    <location>
        <begin position="561"/>
        <end position="620"/>
    </location>
</feature>
<dbReference type="GO" id="GO:0046872">
    <property type="term" value="F:metal ion binding"/>
    <property type="evidence" value="ECO:0007669"/>
    <property type="project" value="UniProtKB-KW"/>
</dbReference>
<evidence type="ECO:0000256" key="9">
    <source>
        <dbReference type="ARBA" id="ARBA00022723"/>
    </source>
</evidence>
<dbReference type="Pfam" id="PF07714">
    <property type="entry name" value="PK_Tyr_Ser-Thr"/>
    <property type="match status" value="1"/>
</dbReference>
<evidence type="ECO:0000256" key="20">
    <source>
        <dbReference type="ARBA" id="ARBA00048659"/>
    </source>
</evidence>
<accession>A0A226MHP1</accession>
<keyword evidence="10" id="KW-0677">Repeat</keyword>
<dbReference type="PROSITE" id="PS50106">
    <property type="entry name" value="PDZ"/>
    <property type="match status" value="1"/>
</dbReference>
<keyword evidence="16" id="KW-0206">Cytoskeleton</keyword>
<dbReference type="InterPro" id="IPR011009">
    <property type="entry name" value="Kinase-like_dom_sf"/>
</dbReference>
<evidence type="ECO:0000256" key="8">
    <source>
        <dbReference type="ARBA" id="ARBA00022679"/>
    </source>
</evidence>
<keyword evidence="8" id="KW-0808">Transferase</keyword>
<dbReference type="GO" id="GO:0005634">
    <property type="term" value="C:nucleus"/>
    <property type="evidence" value="ECO:0007669"/>
    <property type="project" value="UniProtKB-SubCell"/>
</dbReference>
<dbReference type="EC" id="2.7.11.1" evidence="5"/>
<dbReference type="GO" id="GO:0005524">
    <property type="term" value="F:ATP binding"/>
    <property type="evidence" value="ECO:0007669"/>
    <property type="project" value="UniProtKB-KW"/>
</dbReference>
<evidence type="ECO:0000256" key="10">
    <source>
        <dbReference type="ARBA" id="ARBA00022737"/>
    </source>
</evidence>
<dbReference type="GO" id="GO:0005737">
    <property type="term" value="C:cytoplasm"/>
    <property type="evidence" value="ECO:0007669"/>
    <property type="project" value="TreeGrafter"/>
</dbReference>
<evidence type="ECO:0000256" key="4">
    <source>
        <dbReference type="ARBA" id="ARBA00005843"/>
    </source>
</evidence>
<dbReference type="FunFam" id="2.30.42.10:FF:000101">
    <property type="entry name" value="LIM domain kinase 1"/>
    <property type="match status" value="1"/>
</dbReference>
<evidence type="ECO:0000256" key="3">
    <source>
        <dbReference type="ARBA" id="ARBA00004316"/>
    </source>
</evidence>
<evidence type="ECO:0000256" key="23">
    <source>
        <dbReference type="SAM" id="MobiDB-lite"/>
    </source>
</evidence>
<keyword evidence="14" id="KW-0067">ATP-binding</keyword>
<comment type="subcellular location">
    <subcellularLocation>
        <location evidence="3">Cell projection</location>
    </subcellularLocation>
    <subcellularLocation>
        <location evidence="2">Cytoplasm</location>
        <location evidence="2">Cytoskeleton</location>
    </subcellularLocation>
    <subcellularLocation>
        <location evidence="1">Nucleus</location>
    </subcellularLocation>
</comment>
<comment type="catalytic activity">
    <reaction evidence="20">
        <text>L-threonyl-[protein] + ATP = O-phospho-L-threonyl-[protein] + ADP + H(+)</text>
        <dbReference type="Rhea" id="RHEA:46608"/>
        <dbReference type="Rhea" id="RHEA-COMP:11060"/>
        <dbReference type="Rhea" id="RHEA-COMP:11605"/>
        <dbReference type="ChEBI" id="CHEBI:15378"/>
        <dbReference type="ChEBI" id="CHEBI:30013"/>
        <dbReference type="ChEBI" id="CHEBI:30616"/>
        <dbReference type="ChEBI" id="CHEBI:61977"/>
        <dbReference type="ChEBI" id="CHEBI:456216"/>
        <dbReference type="EC" id="2.7.11.1"/>
    </reaction>
    <physiologicalReaction direction="left-to-right" evidence="20">
        <dbReference type="Rhea" id="RHEA:46609"/>
    </physiologicalReaction>
</comment>
<evidence type="ECO:0000313" key="28">
    <source>
        <dbReference type="EMBL" id="OXB54807.1"/>
    </source>
</evidence>
<dbReference type="PROSITE" id="PS50023">
    <property type="entry name" value="LIM_DOMAIN_2"/>
    <property type="match status" value="2"/>
</dbReference>
<evidence type="ECO:0000256" key="19">
    <source>
        <dbReference type="ARBA" id="ARBA00040667"/>
    </source>
</evidence>
<dbReference type="SUPFAM" id="SSF56112">
    <property type="entry name" value="Protein kinase-like (PK-like)"/>
    <property type="match status" value="1"/>
</dbReference>
<keyword evidence="7" id="KW-0723">Serine/threonine-protein kinase</keyword>
<keyword evidence="9 22" id="KW-0479">Metal-binding</keyword>
<keyword evidence="24" id="KW-1133">Transmembrane helix</keyword>
<keyword evidence="15 22" id="KW-0440">LIM domain</keyword>
<dbReference type="PANTHER" id="PTHR46485">
    <property type="entry name" value="LIM DOMAIN KINASE 1"/>
    <property type="match status" value="1"/>
</dbReference>
<evidence type="ECO:0000256" key="22">
    <source>
        <dbReference type="PROSITE-ProRule" id="PRU00125"/>
    </source>
</evidence>
<dbReference type="InterPro" id="IPR001478">
    <property type="entry name" value="PDZ"/>
</dbReference>
<feature type="domain" description="PDZ" evidence="27">
    <location>
        <begin position="703"/>
        <end position="796"/>
    </location>
</feature>
<evidence type="ECO:0000313" key="29">
    <source>
        <dbReference type="Proteomes" id="UP000198323"/>
    </source>
</evidence>
<evidence type="ECO:0000256" key="6">
    <source>
        <dbReference type="ARBA" id="ARBA00022490"/>
    </source>
</evidence>
<evidence type="ECO:0000256" key="7">
    <source>
        <dbReference type="ARBA" id="ARBA00022527"/>
    </source>
</evidence>
<dbReference type="Gene3D" id="1.10.510.10">
    <property type="entry name" value="Transferase(Phosphotransferase) domain 1"/>
    <property type="match status" value="1"/>
</dbReference>
<evidence type="ECO:0000259" key="25">
    <source>
        <dbReference type="PROSITE" id="PS50011"/>
    </source>
</evidence>
<dbReference type="Proteomes" id="UP000198323">
    <property type="component" value="Unassembled WGS sequence"/>
</dbReference>
<dbReference type="FunFam" id="2.10.110.10:FF:000083">
    <property type="entry name" value="LIM domain kinase 1"/>
    <property type="match status" value="1"/>
</dbReference>
<keyword evidence="11" id="KW-0547">Nucleotide-binding</keyword>
<keyword evidence="24" id="KW-0472">Membrane</keyword>
<dbReference type="Gene3D" id="2.30.42.10">
    <property type="match status" value="1"/>
</dbReference>
<dbReference type="InterPro" id="IPR001245">
    <property type="entry name" value="Ser-Thr/Tyr_kinase_cat_dom"/>
</dbReference>
<comment type="similarity">
    <text evidence="4">Belongs to the protein kinase superfamily. TKL Ser/Thr protein kinase family.</text>
</comment>
<sequence length="1223" mass="131557">MRFPAGQVRGCSVAMAKGSLVLSREGEFQEEAFSQGSGLEENLSNQPKGDISPCALLFPTSPGAGLGGVGGIGGLGGVGGVGIPGGLGGPAGVVQPGVGAAGKPPKVPGAGIPGAFPGGGVLPGAGIRFPGVGVLPGVPTGAGVKAKGPGLGGFGGQQPGVPLGYPIKAPKLPGGYRLPIVNGLTPGGIAGVLAGKAGYPTGTGVGAQAAAAKAAAKYGAGVLPGAGGIPGVGGVVPGVGVVPGAGGEAGLSPGAQGPRPRVPISHTPDSLLLPWQWEARQQQQLQRRQRQRQEPMVRECCPGSVVSQVLCLVLAVCPAWFPASEVSPGWQGLGRQQEQQRQPRQLSTLVCPVCLVYLVWLVFLVWYLVLEWVAQQLLQQQKLQQKRLHLEQGEYLGLACLELVCLGLACLAVCPGLEYPELEYPELEYPELVFLELVCPVWCLELAQLLLPKQLPKLLSMVAWPLALEVFQVLEVQQQPQKQQPRQLNMVCLGLGYQGLVASQVALELVVLELVALELVASVLVSGVLGGVGGQLGFGGKPPKTYGGALGALGFRGTDLPVCASCGQGIFDGQYLQALNADWHADCFRCGECGASLSHQYYEKDGRLYCKKDYWARFGELCHGCAEQITKGLVMVAGEQKYHPECFSCLNCRAFIGDGDTYALVERSKLYCGHCYYQMVVTPVIEQILPDSPGSRIPHTVTLVSIPACSDGKRGFSVSIDPHCSAQGCGAEHSRTVRVREVDPDCISPDVKNSIHVGDRILEINGTPIGHVPLDEIDLLIQETSRLLQLTIEHDPHEPLPRDSALPCSPLPDPHSPLRSPVPTPHGDLGTMRQRTVMRSCSTDKSPGSSLVGSPASQRKDIGRSESLRIVSRAHRIFRPSDLIHGEVLGKGCFGQAIKVKVMRCLEHPNVLKFIGVLYKEKRLNFITEYIKGGTLRGLIKSMDSHYPWSQRVSFAKDIAAGMAYLHSMNIIHRDLNSHNCLVRENKSVVVADFGLARLMVDEKNQPEHLQNLKKPDRKKRYTVVGNPYWMAPEMINGRSYDEKVDIFSFGIVLCEIIGRVSADPDYLPRTTDFGLNVRGFLERYCPPACPPSFFPIAVCCCDLDPEKRPSFSKLEQWLETLRMHLDIRLPLSSQLEQLTCAFWETHRWVMEPSRSKSGSLEENGIVEVLMSSDGVDGGDKVDVELMTFMGVSDRGNINILWTMKDGITDARVDTGARYRCQQ</sequence>
<dbReference type="GO" id="GO:0005856">
    <property type="term" value="C:cytoskeleton"/>
    <property type="evidence" value="ECO:0007669"/>
    <property type="project" value="UniProtKB-SubCell"/>
</dbReference>
<organism evidence="28 29">
    <name type="scientific">Callipepla squamata</name>
    <name type="common">Scaled quail</name>
    <dbReference type="NCBI Taxonomy" id="9009"/>
    <lineage>
        <taxon>Eukaryota</taxon>
        <taxon>Metazoa</taxon>
        <taxon>Chordata</taxon>
        <taxon>Craniata</taxon>
        <taxon>Vertebrata</taxon>
        <taxon>Euteleostomi</taxon>
        <taxon>Archelosauria</taxon>
        <taxon>Archosauria</taxon>
        <taxon>Dinosauria</taxon>
        <taxon>Saurischia</taxon>
        <taxon>Theropoda</taxon>
        <taxon>Coelurosauria</taxon>
        <taxon>Aves</taxon>
        <taxon>Neognathae</taxon>
        <taxon>Galloanserae</taxon>
        <taxon>Galliformes</taxon>
        <taxon>Odontophoridae</taxon>
        <taxon>Callipepla</taxon>
    </lineage>
</organism>
<dbReference type="PANTHER" id="PTHR46485:SF7">
    <property type="entry name" value="LIM DOMAIN KINASE 1"/>
    <property type="match status" value="1"/>
</dbReference>
<dbReference type="SMART" id="SM00228">
    <property type="entry name" value="PDZ"/>
    <property type="match status" value="1"/>
</dbReference>
<dbReference type="SUPFAM" id="SSF57716">
    <property type="entry name" value="Glucocorticoid receptor-like (DNA-binding domain)"/>
    <property type="match status" value="3"/>
</dbReference>
<dbReference type="GO" id="GO:0043005">
    <property type="term" value="C:neuron projection"/>
    <property type="evidence" value="ECO:0007669"/>
    <property type="project" value="TreeGrafter"/>
</dbReference>
<dbReference type="InterPro" id="IPR050940">
    <property type="entry name" value="Actin_reg-Ser/Thr_kinase"/>
</dbReference>
<dbReference type="EMBL" id="MCFN01000855">
    <property type="protein sequence ID" value="OXB54807.1"/>
    <property type="molecule type" value="Genomic_DNA"/>
</dbReference>
<dbReference type="InterPro" id="IPR036034">
    <property type="entry name" value="PDZ_sf"/>
</dbReference>
<evidence type="ECO:0000256" key="1">
    <source>
        <dbReference type="ARBA" id="ARBA00004123"/>
    </source>
</evidence>
<comment type="caution">
    <text evidence="28">The sequence shown here is derived from an EMBL/GenBank/DDBJ whole genome shotgun (WGS) entry which is preliminary data.</text>
</comment>
<dbReference type="OrthoDB" id="20134at2759"/>
<feature type="compositionally biased region" description="Pro residues" evidence="23">
    <location>
        <begin position="809"/>
        <end position="824"/>
    </location>
</feature>
<dbReference type="SUPFAM" id="SSF50156">
    <property type="entry name" value="PDZ domain-like"/>
    <property type="match status" value="1"/>
</dbReference>
<dbReference type="Gene3D" id="3.30.200.20">
    <property type="entry name" value="Phosphorylase Kinase, domain 1"/>
    <property type="match status" value="2"/>
</dbReference>
<evidence type="ECO:0000259" key="27">
    <source>
        <dbReference type="PROSITE" id="PS50106"/>
    </source>
</evidence>
<dbReference type="InterPro" id="IPR000719">
    <property type="entry name" value="Prot_kinase_dom"/>
</dbReference>
<feature type="transmembrane region" description="Helical" evidence="24">
    <location>
        <begin position="355"/>
        <end position="374"/>
    </location>
</feature>
<dbReference type="GO" id="GO:0004674">
    <property type="term" value="F:protein serine/threonine kinase activity"/>
    <property type="evidence" value="ECO:0007669"/>
    <property type="project" value="UniProtKB-KW"/>
</dbReference>
<feature type="compositionally biased region" description="Polar residues" evidence="23">
    <location>
        <begin position="833"/>
        <end position="857"/>
    </location>
</feature>
<keyword evidence="29" id="KW-1185">Reference proteome</keyword>
<evidence type="ECO:0000256" key="14">
    <source>
        <dbReference type="ARBA" id="ARBA00022840"/>
    </source>
</evidence>
<keyword evidence="6" id="KW-0963">Cytoplasm</keyword>
<evidence type="ECO:0000256" key="18">
    <source>
        <dbReference type="ARBA" id="ARBA00023273"/>
    </source>
</evidence>
<dbReference type="Pfam" id="PF00595">
    <property type="entry name" value="PDZ"/>
    <property type="match status" value="1"/>
</dbReference>
<reference evidence="28 29" key="1">
    <citation type="submission" date="2016-07" db="EMBL/GenBank/DDBJ databases">
        <title>Disparate Historic Effective Population Sizes Predicted by Modern Levels of Genome Diversity for the Scaled Quail (Callipepla squamata) and the Northern Bobwhite (Colinus virginianus): Inferences from First and Second Generation Draft Genome Assemblies for Sympatric New World Quail.</title>
        <authorList>
            <person name="Oldeschulte D.L."/>
            <person name="Halley Y.A."/>
            <person name="Bhattarai E.K."/>
            <person name="Brashear W.A."/>
            <person name="Hill J."/>
            <person name="Metz R.P."/>
            <person name="Johnson C.D."/>
            <person name="Rollins D."/>
            <person name="Peterson M.J."/>
            <person name="Bickhart D.M."/>
            <person name="Decker J.E."/>
            <person name="Seabury C.M."/>
        </authorList>
    </citation>
    <scope>NUCLEOTIDE SEQUENCE [LARGE SCALE GENOMIC DNA]</scope>
    <source>
        <strain evidence="28 29">Texas</strain>
        <tissue evidence="28">Leg muscle</tissue>
    </source>
</reference>
<dbReference type="GO" id="GO:0051496">
    <property type="term" value="P:positive regulation of stress fiber assembly"/>
    <property type="evidence" value="ECO:0007669"/>
    <property type="project" value="TreeGrafter"/>
</dbReference>
<dbReference type="SMART" id="SM00132">
    <property type="entry name" value="LIM"/>
    <property type="match status" value="2"/>
</dbReference>
<dbReference type="PRINTS" id="PR00109">
    <property type="entry name" value="TYRKINASE"/>
</dbReference>
<name>A0A226MHP1_CALSU</name>
<evidence type="ECO:0000256" key="2">
    <source>
        <dbReference type="ARBA" id="ARBA00004245"/>
    </source>
</evidence>
<dbReference type="Pfam" id="PF00412">
    <property type="entry name" value="LIM"/>
    <property type="match status" value="2"/>
</dbReference>
<evidence type="ECO:0000256" key="17">
    <source>
        <dbReference type="ARBA" id="ARBA00023242"/>
    </source>
</evidence>
<keyword evidence="13 22" id="KW-0862">Zinc</keyword>
<keyword evidence="24" id="KW-0812">Transmembrane</keyword>
<evidence type="ECO:0000256" key="24">
    <source>
        <dbReference type="SAM" id="Phobius"/>
    </source>
</evidence>
<dbReference type="FunFam" id="1.10.510.10:FF:000282">
    <property type="entry name" value="LIM domain kinase 1"/>
    <property type="match status" value="1"/>
</dbReference>
<dbReference type="CDD" id="cd09464">
    <property type="entry name" value="LIM2_LIMK1"/>
    <property type="match status" value="1"/>
</dbReference>
<keyword evidence="18" id="KW-0966">Cell projection</keyword>
<protein>
    <recommendedName>
        <fullName evidence="19">LIM domain kinase 1</fullName>
        <ecNumber evidence="5">2.7.11.1</ecNumber>
    </recommendedName>
</protein>
<dbReference type="CDD" id="cd06754">
    <property type="entry name" value="PDZ_LIMK-like"/>
    <property type="match status" value="1"/>
</dbReference>
<evidence type="ECO:0000256" key="12">
    <source>
        <dbReference type="ARBA" id="ARBA00022777"/>
    </source>
</evidence>
<keyword evidence="12" id="KW-0418">Kinase</keyword>
<evidence type="ECO:0000256" key="5">
    <source>
        <dbReference type="ARBA" id="ARBA00012513"/>
    </source>
</evidence>
<proteinExistence type="inferred from homology"/>
<feature type="region of interest" description="Disordered" evidence="23">
    <location>
        <begin position="796"/>
        <end position="864"/>
    </location>
</feature>
<keyword evidence="17" id="KW-0539">Nucleus</keyword>
<dbReference type="STRING" id="9009.A0A226MHP1"/>
<comment type="catalytic activity">
    <reaction evidence="21">
        <text>L-seryl-[protein] + ATP = O-phospho-L-seryl-[protein] + ADP + H(+)</text>
        <dbReference type="Rhea" id="RHEA:17989"/>
        <dbReference type="Rhea" id="RHEA-COMP:9863"/>
        <dbReference type="Rhea" id="RHEA-COMP:11604"/>
        <dbReference type="ChEBI" id="CHEBI:15378"/>
        <dbReference type="ChEBI" id="CHEBI:29999"/>
        <dbReference type="ChEBI" id="CHEBI:30616"/>
        <dbReference type="ChEBI" id="CHEBI:83421"/>
        <dbReference type="ChEBI" id="CHEBI:456216"/>
        <dbReference type="EC" id="2.7.11.1"/>
    </reaction>
    <physiologicalReaction direction="left-to-right" evidence="21">
        <dbReference type="Rhea" id="RHEA:17990"/>
    </physiologicalReaction>
</comment>
<evidence type="ECO:0000256" key="21">
    <source>
        <dbReference type="ARBA" id="ARBA00048977"/>
    </source>
</evidence>
<evidence type="ECO:0000256" key="15">
    <source>
        <dbReference type="ARBA" id="ARBA00023038"/>
    </source>
</evidence>
<evidence type="ECO:0000256" key="11">
    <source>
        <dbReference type="ARBA" id="ARBA00022741"/>
    </source>
</evidence>
<dbReference type="FunFam" id="2.10.110.10:FF:000082">
    <property type="entry name" value="LIM domain kinase 1"/>
    <property type="match status" value="1"/>
</dbReference>
<feature type="domain" description="Protein kinase" evidence="25">
    <location>
        <begin position="818"/>
        <end position="1119"/>
    </location>
</feature>
<feature type="domain" description="LIM zinc-binding" evidence="26">
    <location>
        <begin position="621"/>
        <end position="682"/>
    </location>
</feature>
<dbReference type="Gene3D" id="2.10.110.10">
    <property type="entry name" value="Cysteine Rich Protein"/>
    <property type="match status" value="2"/>
</dbReference>
<dbReference type="PROSITE" id="PS00478">
    <property type="entry name" value="LIM_DOMAIN_1"/>
    <property type="match status" value="1"/>
</dbReference>
<evidence type="ECO:0000256" key="16">
    <source>
        <dbReference type="ARBA" id="ARBA00023212"/>
    </source>
</evidence>
<dbReference type="AlphaFoldDB" id="A0A226MHP1"/>
<dbReference type="GO" id="GO:0030036">
    <property type="term" value="P:actin cytoskeleton organization"/>
    <property type="evidence" value="ECO:0007669"/>
    <property type="project" value="TreeGrafter"/>
</dbReference>
<evidence type="ECO:0000259" key="26">
    <source>
        <dbReference type="PROSITE" id="PS50023"/>
    </source>
</evidence>
<dbReference type="PROSITE" id="PS50011">
    <property type="entry name" value="PROTEIN_KINASE_DOM"/>
    <property type="match status" value="1"/>
</dbReference>
<gene>
    <name evidence="28" type="ORF">ASZ78_013379</name>
</gene>
<dbReference type="GO" id="GO:0030054">
    <property type="term" value="C:cell junction"/>
    <property type="evidence" value="ECO:0007669"/>
    <property type="project" value="UniProtKB-ARBA"/>
</dbReference>
<dbReference type="InterPro" id="IPR001781">
    <property type="entry name" value="Znf_LIM"/>
</dbReference>
<evidence type="ECO:0000256" key="13">
    <source>
        <dbReference type="ARBA" id="ARBA00022833"/>
    </source>
</evidence>